<accession>A0A9E9P2U5</accession>
<keyword evidence="9" id="KW-1185">Reference proteome</keyword>
<organism evidence="8 9">
    <name type="scientific">Oxalobacter vibrioformis</name>
    <dbReference type="NCBI Taxonomy" id="933080"/>
    <lineage>
        <taxon>Bacteria</taxon>
        <taxon>Pseudomonadati</taxon>
        <taxon>Pseudomonadota</taxon>
        <taxon>Betaproteobacteria</taxon>
        <taxon>Burkholderiales</taxon>
        <taxon>Oxalobacteraceae</taxon>
        <taxon>Oxalobacter</taxon>
    </lineage>
</organism>
<evidence type="ECO:0000256" key="6">
    <source>
        <dbReference type="SAM" id="Phobius"/>
    </source>
</evidence>
<dbReference type="AlphaFoldDB" id="A0A9E9P2U5"/>
<evidence type="ECO:0000256" key="4">
    <source>
        <dbReference type="ARBA" id="ARBA00022989"/>
    </source>
</evidence>
<name>A0A9E9P2U5_9BURK</name>
<feature type="domain" description="Sulfatase N-terminal" evidence="7">
    <location>
        <begin position="110"/>
        <end position="403"/>
    </location>
</feature>
<keyword evidence="3 6" id="KW-0812">Transmembrane</keyword>
<keyword evidence="2" id="KW-1003">Cell membrane</keyword>
<dbReference type="InterPro" id="IPR000917">
    <property type="entry name" value="Sulfatase_N"/>
</dbReference>
<dbReference type="InterPro" id="IPR017850">
    <property type="entry name" value="Alkaline_phosphatase_core_sf"/>
</dbReference>
<protein>
    <submittedName>
        <fullName evidence="8">LTA synthase family protein</fullName>
    </submittedName>
</protein>
<dbReference type="CDD" id="cd16015">
    <property type="entry name" value="LTA_synthase"/>
    <property type="match status" value="1"/>
</dbReference>
<feature type="transmembrane region" description="Helical" evidence="6">
    <location>
        <begin position="46"/>
        <end position="67"/>
    </location>
</feature>
<dbReference type="Proteomes" id="UP001156215">
    <property type="component" value="Chromosome"/>
</dbReference>
<dbReference type="InterPro" id="IPR050448">
    <property type="entry name" value="OpgB/LTA_synthase_biosynth"/>
</dbReference>
<evidence type="ECO:0000313" key="9">
    <source>
        <dbReference type="Proteomes" id="UP001156215"/>
    </source>
</evidence>
<dbReference type="RefSeq" id="WP_269308371.1">
    <property type="nucleotide sequence ID" value="NZ_CP098242.1"/>
</dbReference>
<evidence type="ECO:0000259" key="7">
    <source>
        <dbReference type="Pfam" id="PF00884"/>
    </source>
</evidence>
<gene>
    <name evidence="8" type="ORF">NB640_08935</name>
</gene>
<dbReference type="PANTHER" id="PTHR47371">
    <property type="entry name" value="LIPOTEICHOIC ACID SYNTHASE"/>
    <property type="match status" value="1"/>
</dbReference>
<keyword evidence="5 6" id="KW-0472">Membrane</keyword>
<evidence type="ECO:0000256" key="1">
    <source>
        <dbReference type="ARBA" id="ARBA00004651"/>
    </source>
</evidence>
<dbReference type="Gene3D" id="3.40.720.10">
    <property type="entry name" value="Alkaline Phosphatase, subunit A"/>
    <property type="match status" value="1"/>
</dbReference>
<comment type="subcellular location">
    <subcellularLocation>
        <location evidence="1">Cell membrane</location>
        <topology evidence="1">Multi-pass membrane protein</topology>
    </subcellularLocation>
</comment>
<evidence type="ECO:0000256" key="3">
    <source>
        <dbReference type="ARBA" id="ARBA00022692"/>
    </source>
</evidence>
<evidence type="ECO:0000313" key="8">
    <source>
        <dbReference type="EMBL" id="WAW09373.1"/>
    </source>
</evidence>
<dbReference type="PANTHER" id="PTHR47371:SF3">
    <property type="entry name" value="PHOSPHOGLYCEROL TRANSFERASE I"/>
    <property type="match status" value="1"/>
</dbReference>
<keyword evidence="4 6" id="KW-1133">Transmembrane helix</keyword>
<sequence length="453" mass="51369">MRTFYIKVLLFSALVTLSLVLLKFVGQRLARRESGVGPVLAKGMPFYGKAICLISIVIIVSSGFRINKMFQVGNSLRNQYNREISQFYEKYYVDPQKAQIVPPAGAKKGNLIVVYLESMETTFADEKRMSQNLIPHLSRIADENLSFSGFTQGYGQYPTQAALVSSMIGVPITYLMQIGRSIVVGGSLSEFAPDAFSIGQLLQKYGYQNLYVQGTSGRFSGTDVFLKSHGFDQFYDMSHLASRFEGDRAKETLEARVRARFYDEFTYDFFKEKISALPADKPFFAVMMTIDTHFGNATPNSQKLFPTETANTIHHASYMASQFLEWVKKQPFGRNTTVVFIGDHLMMKVGGRKNPGSRTFFKNVPLNSRFIFNVFVNARKKAPERVRHFTQVDIFPTLVESLGYEIKGSRLGLGTSLFSGEKTLLEELGEEELNRQLRKKNLLYDSLWEPVRH</sequence>
<dbReference type="Pfam" id="PF00884">
    <property type="entry name" value="Sulfatase"/>
    <property type="match status" value="1"/>
</dbReference>
<evidence type="ECO:0000256" key="2">
    <source>
        <dbReference type="ARBA" id="ARBA00022475"/>
    </source>
</evidence>
<proteinExistence type="predicted"/>
<dbReference type="GO" id="GO:0005886">
    <property type="term" value="C:plasma membrane"/>
    <property type="evidence" value="ECO:0007669"/>
    <property type="project" value="UniProtKB-SubCell"/>
</dbReference>
<dbReference type="SUPFAM" id="SSF53649">
    <property type="entry name" value="Alkaline phosphatase-like"/>
    <property type="match status" value="1"/>
</dbReference>
<dbReference type="EMBL" id="CP098242">
    <property type="protein sequence ID" value="WAW09373.1"/>
    <property type="molecule type" value="Genomic_DNA"/>
</dbReference>
<evidence type="ECO:0000256" key="5">
    <source>
        <dbReference type="ARBA" id="ARBA00023136"/>
    </source>
</evidence>
<dbReference type="KEGG" id="ovb:NB640_08935"/>
<reference evidence="8" key="1">
    <citation type="journal article" date="2022" name="Front. Microbiol.">
        <title>New perspectives on an old grouping: The genomic and phenotypic variability of Oxalobacter formigenes and the implications for calcium oxalate stone prevention.</title>
        <authorList>
            <person name="Chmiel J.A."/>
            <person name="Carr C."/>
            <person name="Stuivenberg G.A."/>
            <person name="Venema R."/>
            <person name="Chanyi R.M."/>
            <person name="Al K.F."/>
            <person name="Giguere D."/>
            <person name="Say H."/>
            <person name="Akouris P.P."/>
            <person name="Dominguez Romero S.A."/>
            <person name="Kwong A."/>
            <person name="Tai V."/>
            <person name="Koval S.F."/>
            <person name="Razvi H."/>
            <person name="Bjazevic J."/>
            <person name="Burton J.P."/>
        </authorList>
    </citation>
    <scope>NUCLEOTIDE SEQUENCE</scope>
    <source>
        <strain evidence="8">WoOx3</strain>
    </source>
</reference>